<keyword evidence="2" id="KW-1185">Reference proteome</keyword>
<proteinExistence type="predicted"/>
<name>A0A8X6T1A0_TRICX</name>
<dbReference type="AlphaFoldDB" id="A0A8X6T1A0"/>
<organism evidence="1 2">
    <name type="scientific">Trichonephila clavipes</name>
    <name type="common">Golden silk orbweaver</name>
    <name type="synonym">Nephila clavipes</name>
    <dbReference type="NCBI Taxonomy" id="2585209"/>
    <lineage>
        <taxon>Eukaryota</taxon>
        <taxon>Metazoa</taxon>
        <taxon>Ecdysozoa</taxon>
        <taxon>Arthropoda</taxon>
        <taxon>Chelicerata</taxon>
        <taxon>Arachnida</taxon>
        <taxon>Araneae</taxon>
        <taxon>Araneomorphae</taxon>
        <taxon>Entelegynae</taxon>
        <taxon>Araneoidea</taxon>
        <taxon>Nephilidae</taxon>
        <taxon>Trichonephila</taxon>
    </lineage>
</organism>
<evidence type="ECO:0000313" key="1">
    <source>
        <dbReference type="EMBL" id="GFY21820.1"/>
    </source>
</evidence>
<reference evidence="1" key="1">
    <citation type="submission" date="2020-08" db="EMBL/GenBank/DDBJ databases">
        <title>Multicomponent nature underlies the extraordinary mechanical properties of spider dragline silk.</title>
        <authorList>
            <person name="Kono N."/>
            <person name="Nakamura H."/>
            <person name="Mori M."/>
            <person name="Yoshida Y."/>
            <person name="Ohtoshi R."/>
            <person name="Malay A.D."/>
            <person name="Moran D.A.P."/>
            <person name="Tomita M."/>
            <person name="Numata K."/>
            <person name="Arakawa K."/>
        </authorList>
    </citation>
    <scope>NUCLEOTIDE SEQUENCE</scope>
</reference>
<comment type="caution">
    <text evidence="1">The sequence shown here is derived from an EMBL/GenBank/DDBJ whole genome shotgun (WGS) entry which is preliminary data.</text>
</comment>
<accession>A0A8X6T1A0</accession>
<dbReference type="EMBL" id="BMAU01021358">
    <property type="protein sequence ID" value="GFY21820.1"/>
    <property type="molecule type" value="Genomic_DNA"/>
</dbReference>
<protein>
    <submittedName>
        <fullName evidence="1">Uncharacterized protein</fullName>
    </submittedName>
</protein>
<sequence>MWKTQSSLSDGIVVYDAGYFAVVPGFQTQNPGMFVNPLERVWRKKKREIASLLITTRGFSDKIWLRWIQNVLRPGWCSKLLLNDRG</sequence>
<gene>
    <name evidence="1" type="ORF">TNCV_1169641</name>
</gene>
<dbReference type="Proteomes" id="UP000887159">
    <property type="component" value="Unassembled WGS sequence"/>
</dbReference>
<evidence type="ECO:0000313" key="2">
    <source>
        <dbReference type="Proteomes" id="UP000887159"/>
    </source>
</evidence>